<reference evidence="1 2" key="1">
    <citation type="submission" date="2018-06" db="EMBL/GenBank/DDBJ databases">
        <title>Genomic Encyclopedia of Type Strains, Phase IV (KMG-IV): sequencing the most valuable type-strain genomes for metagenomic binning, comparative biology and taxonomic classification.</title>
        <authorList>
            <person name="Goeker M."/>
        </authorList>
    </citation>
    <scope>NUCLEOTIDE SEQUENCE [LARGE SCALE GENOMIC DNA]</scope>
    <source>
        <strain evidence="1 2">DSM 25619</strain>
    </source>
</reference>
<dbReference type="Proteomes" id="UP000252893">
    <property type="component" value="Unassembled WGS sequence"/>
</dbReference>
<accession>A0A366DI62</accession>
<dbReference type="AlphaFoldDB" id="A0A366DI62"/>
<keyword evidence="2" id="KW-1185">Reference proteome</keyword>
<sequence>MNCIPHNDFAAGFIAGWQTVNGRNSSIPPIPAKPYVPEFKTPFLVGIELGLEKALGFRVA</sequence>
<evidence type="ECO:0000313" key="2">
    <source>
        <dbReference type="Proteomes" id="UP000252893"/>
    </source>
</evidence>
<dbReference type="EMBL" id="QNRH01000015">
    <property type="protein sequence ID" value="RBO89635.1"/>
    <property type="molecule type" value="Genomic_DNA"/>
</dbReference>
<comment type="caution">
    <text evidence="1">The sequence shown here is derived from an EMBL/GenBank/DDBJ whole genome shotgun (WGS) entry which is preliminary data.</text>
</comment>
<name>A0A366DI62_9HYPH</name>
<proteinExistence type="predicted"/>
<organism evidence="1 2">
    <name type="scientific">Pseudochrobactrum asaccharolyticum</name>
    <dbReference type="NCBI Taxonomy" id="354351"/>
    <lineage>
        <taxon>Bacteria</taxon>
        <taxon>Pseudomonadati</taxon>
        <taxon>Pseudomonadota</taxon>
        <taxon>Alphaproteobacteria</taxon>
        <taxon>Hyphomicrobiales</taxon>
        <taxon>Brucellaceae</taxon>
        <taxon>Pseudochrobactrum</taxon>
    </lineage>
</organism>
<gene>
    <name evidence="1" type="ORF">DFR47_1152</name>
</gene>
<evidence type="ECO:0000313" key="1">
    <source>
        <dbReference type="EMBL" id="RBO89635.1"/>
    </source>
</evidence>
<protein>
    <submittedName>
        <fullName evidence="1">Uncharacterized protein</fullName>
    </submittedName>
</protein>